<sequence length="210" mass="23355">MINYATIEAIVREILRKWEPESANRPDLLVLNASADGRLDQLEKHWNLIKLPLTPTPIPENVRDAVFLDATQDLLVKGALGIADTPESQMLSTLLLRGLRITLIPSAELEWMLDVSADKAANPAYAHHLGSYKKTLEGFGVRIAPLAALAASASRERITFRGKLLTQRDIEQIKEEKIWIRKTTIVTPLARDAAREKGKSICVIDGTDEK</sequence>
<gene>
    <name evidence="1" type="ORF">BAG01nite_42950</name>
    <name evidence="2" type="ORF">EB820_14240</name>
</gene>
<organism evidence="2 3">
    <name type="scientific">Brevibacillus agri</name>
    <dbReference type="NCBI Taxonomy" id="51101"/>
    <lineage>
        <taxon>Bacteria</taxon>
        <taxon>Bacillati</taxon>
        <taxon>Bacillota</taxon>
        <taxon>Bacilli</taxon>
        <taxon>Bacillales</taxon>
        <taxon>Paenibacillaceae</taxon>
        <taxon>Brevibacillus</taxon>
    </lineage>
</organism>
<comment type="caution">
    <text evidence="2">The sequence shown here is derived from an EMBL/GenBank/DDBJ whole genome shotgun (WGS) entry which is preliminary data.</text>
</comment>
<dbReference type="RefSeq" id="WP_005828997.1">
    <property type="nucleotide sequence ID" value="NZ_BJOD01000062.1"/>
</dbReference>
<dbReference type="Proteomes" id="UP000276178">
    <property type="component" value="Unassembled WGS sequence"/>
</dbReference>
<evidence type="ECO:0008006" key="5">
    <source>
        <dbReference type="Google" id="ProtNLM"/>
    </source>
</evidence>
<evidence type="ECO:0000313" key="3">
    <source>
        <dbReference type="Proteomes" id="UP000276178"/>
    </source>
</evidence>
<name>A0A3M8ATG9_9BACL</name>
<dbReference type="AlphaFoldDB" id="A0A3M8ATG9"/>
<evidence type="ECO:0000313" key="1">
    <source>
        <dbReference type="EMBL" id="GED28193.1"/>
    </source>
</evidence>
<evidence type="ECO:0000313" key="2">
    <source>
        <dbReference type="EMBL" id="RNB54323.1"/>
    </source>
</evidence>
<protein>
    <recommendedName>
        <fullName evidence="5">Ethanolamine utilization protein</fullName>
    </recommendedName>
</protein>
<reference evidence="2 3" key="1">
    <citation type="submission" date="2018-10" db="EMBL/GenBank/DDBJ databases">
        <title>Phylogenomics of Brevibacillus.</title>
        <authorList>
            <person name="Dunlap C."/>
        </authorList>
    </citation>
    <scope>NUCLEOTIDE SEQUENCE [LARGE SCALE GENOMIC DNA]</scope>
    <source>
        <strain evidence="2 3">NRRL NRS 1219</strain>
    </source>
</reference>
<keyword evidence="4" id="KW-1185">Reference proteome</keyword>
<dbReference type="OrthoDB" id="1706434at2"/>
<proteinExistence type="predicted"/>
<dbReference type="Proteomes" id="UP000317180">
    <property type="component" value="Unassembled WGS sequence"/>
</dbReference>
<dbReference type="EMBL" id="BJOD01000062">
    <property type="protein sequence ID" value="GED28193.1"/>
    <property type="molecule type" value="Genomic_DNA"/>
</dbReference>
<dbReference type="GeneID" id="82813526"/>
<dbReference type="EMBL" id="RHHN01000040">
    <property type="protein sequence ID" value="RNB54323.1"/>
    <property type="molecule type" value="Genomic_DNA"/>
</dbReference>
<accession>A0A3M8ATG9</accession>
<reference evidence="1 4" key="2">
    <citation type="submission" date="2019-06" db="EMBL/GenBank/DDBJ databases">
        <title>Whole genome shotgun sequence of Brevibacillus agri NBRC 15538.</title>
        <authorList>
            <person name="Hosoyama A."/>
            <person name="Uohara A."/>
            <person name="Ohji S."/>
            <person name="Ichikawa N."/>
        </authorList>
    </citation>
    <scope>NUCLEOTIDE SEQUENCE [LARGE SCALE GENOMIC DNA]</scope>
    <source>
        <strain evidence="1 4">NBRC 15538</strain>
    </source>
</reference>
<evidence type="ECO:0000313" key="4">
    <source>
        <dbReference type="Proteomes" id="UP000317180"/>
    </source>
</evidence>